<dbReference type="EMBL" id="CAJOBA010039955">
    <property type="protein sequence ID" value="CAF4086187.1"/>
    <property type="molecule type" value="Genomic_DNA"/>
</dbReference>
<comment type="caution">
    <text evidence="2">The sequence shown here is derived from an EMBL/GenBank/DDBJ whole genome shotgun (WGS) entry which is preliminary data.</text>
</comment>
<dbReference type="EMBL" id="CAJOBC010004685">
    <property type="protein sequence ID" value="CAF3837161.1"/>
    <property type="molecule type" value="Genomic_DNA"/>
</dbReference>
<dbReference type="EMBL" id="CAJNOK010018393">
    <property type="protein sequence ID" value="CAF1281392.1"/>
    <property type="molecule type" value="Genomic_DNA"/>
</dbReference>
<evidence type="ECO:0000259" key="1">
    <source>
        <dbReference type="Pfam" id="PF15599"/>
    </source>
</evidence>
<evidence type="ECO:0000313" key="6">
    <source>
        <dbReference type="Proteomes" id="UP000663829"/>
    </source>
</evidence>
<proteinExistence type="predicted"/>
<sequence length="129" mass="14772">MGSALDLSEDNTGIMGITFGYSMDMAYPAVFVDEKGYHWVIIERGTEQSRDTTRDIDELLYLVFQFIVRTLASKYGMTNRVPGQDQRRPMFHEQIRLMGLVSPTFAARTKKEIDETLAKYPYSDETSVV</sequence>
<dbReference type="Proteomes" id="UP000663829">
    <property type="component" value="Unassembled WGS sequence"/>
</dbReference>
<dbReference type="Proteomes" id="UP000681722">
    <property type="component" value="Unassembled WGS sequence"/>
</dbReference>
<evidence type="ECO:0000313" key="3">
    <source>
        <dbReference type="EMBL" id="CAF1281392.1"/>
    </source>
</evidence>
<dbReference type="Pfam" id="PF15599">
    <property type="entry name" value="Imm63"/>
    <property type="match status" value="1"/>
</dbReference>
<reference evidence="2" key="1">
    <citation type="submission" date="2021-02" db="EMBL/GenBank/DDBJ databases">
        <authorList>
            <person name="Nowell W R."/>
        </authorList>
    </citation>
    <scope>NUCLEOTIDE SEQUENCE</scope>
</reference>
<gene>
    <name evidence="2" type="ORF">GPM918_LOCUS17223</name>
    <name evidence="3" type="ORF">OVA965_LOCUS27654</name>
    <name evidence="4" type="ORF">SRO942_LOCUS17220</name>
    <name evidence="5" type="ORF">TMI583_LOCUS28400</name>
</gene>
<name>A0A814LW23_9BILA</name>
<accession>A0A814LW23</accession>
<dbReference type="EMBL" id="CAJNOQ010004686">
    <property type="protein sequence ID" value="CAF1069987.1"/>
    <property type="molecule type" value="Genomic_DNA"/>
</dbReference>
<keyword evidence="6" id="KW-1185">Reference proteome</keyword>
<dbReference type="AlphaFoldDB" id="A0A814LW23"/>
<dbReference type="Proteomes" id="UP000677228">
    <property type="component" value="Unassembled WGS sequence"/>
</dbReference>
<evidence type="ECO:0000313" key="2">
    <source>
        <dbReference type="EMBL" id="CAF1069987.1"/>
    </source>
</evidence>
<feature type="domain" description="Immunity protein 63" evidence="1">
    <location>
        <begin position="35"/>
        <end position="115"/>
    </location>
</feature>
<evidence type="ECO:0000313" key="4">
    <source>
        <dbReference type="EMBL" id="CAF3837161.1"/>
    </source>
</evidence>
<protein>
    <recommendedName>
        <fullName evidence="1">Immunity protein 63 domain-containing protein</fullName>
    </recommendedName>
</protein>
<dbReference type="Proteomes" id="UP000682733">
    <property type="component" value="Unassembled WGS sequence"/>
</dbReference>
<evidence type="ECO:0000313" key="5">
    <source>
        <dbReference type="EMBL" id="CAF4086187.1"/>
    </source>
</evidence>
<organism evidence="2 6">
    <name type="scientific">Didymodactylos carnosus</name>
    <dbReference type="NCBI Taxonomy" id="1234261"/>
    <lineage>
        <taxon>Eukaryota</taxon>
        <taxon>Metazoa</taxon>
        <taxon>Spiralia</taxon>
        <taxon>Gnathifera</taxon>
        <taxon>Rotifera</taxon>
        <taxon>Eurotatoria</taxon>
        <taxon>Bdelloidea</taxon>
        <taxon>Philodinida</taxon>
        <taxon>Philodinidae</taxon>
        <taxon>Didymodactylos</taxon>
    </lineage>
</organism>
<dbReference type="InterPro" id="IPR028952">
    <property type="entry name" value="Imm63"/>
</dbReference>